<dbReference type="Pfam" id="PF00251">
    <property type="entry name" value="Glyco_hydro_32N"/>
    <property type="match status" value="1"/>
</dbReference>
<evidence type="ECO:0000313" key="9">
    <source>
        <dbReference type="EMBL" id="KAF2169699.1"/>
    </source>
</evidence>
<dbReference type="GO" id="GO:0005987">
    <property type="term" value="P:sucrose catabolic process"/>
    <property type="evidence" value="ECO:0007669"/>
    <property type="project" value="TreeGrafter"/>
</dbReference>
<feature type="region of interest" description="Disordered" evidence="5">
    <location>
        <begin position="26"/>
        <end position="55"/>
    </location>
</feature>
<dbReference type="Pfam" id="PF08244">
    <property type="entry name" value="Glyco_hydro_32C"/>
    <property type="match status" value="1"/>
</dbReference>
<name>A0A6A6CV65_ZASCE</name>
<gene>
    <name evidence="9" type="ORF">M409DRAFT_52212</name>
</gene>
<evidence type="ECO:0000259" key="7">
    <source>
        <dbReference type="Pfam" id="PF00251"/>
    </source>
</evidence>
<dbReference type="Gene3D" id="2.60.120.560">
    <property type="entry name" value="Exo-inulinase, domain 1"/>
    <property type="match status" value="1"/>
</dbReference>
<dbReference type="Gene3D" id="2.115.10.20">
    <property type="entry name" value="Glycosyl hydrolase domain, family 43"/>
    <property type="match status" value="1"/>
</dbReference>
<protein>
    <submittedName>
        <fullName evidence="9">Glycoside hydrolase family 32 protein</fullName>
    </submittedName>
</protein>
<feature type="signal peptide" evidence="6">
    <location>
        <begin position="1"/>
        <end position="19"/>
    </location>
</feature>
<dbReference type="AlphaFoldDB" id="A0A6A6CV65"/>
<feature type="chain" id="PRO_5025367200" evidence="6">
    <location>
        <begin position="20"/>
        <end position="664"/>
    </location>
</feature>
<dbReference type="InterPro" id="IPR013148">
    <property type="entry name" value="Glyco_hydro_32_N"/>
</dbReference>
<evidence type="ECO:0000256" key="6">
    <source>
        <dbReference type="SAM" id="SignalP"/>
    </source>
</evidence>
<keyword evidence="2 4" id="KW-0378">Hydrolase</keyword>
<evidence type="ECO:0000259" key="8">
    <source>
        <dbReference type="Pfam" id="PF08244"/>
    </source>
</evidence>
<evidence type="ECO:0000256" key="3">
    <source>
        <dbReference type="ARBA" id="ARBA00023295"/>
    </source>
</evidence>
<comment type="similarity">
    <text evidence="1 4">Belongs to the glycosyl hydrolase 32 family.</text>
</comment>
<dbReference type="PANTHER" id="PTHR42800:SF3">
    <property type="entry name" value="GLYCOSYL HYDROLASE FAMILY 32 N-TERMINAL DOMAIN-CONTAINING PROTEIN"/>
    <property type="match status" value="1"/>
</dbReference>
<proteinExistence type="inferred from homology"/>
<dbReference type="SMART" id="SM00640">
    <property type="entry name" value="Glyco_32"/>
    <property type="match status" value="1"/>
</dbReference>
<dbReference type="SUPFAM" id="SSF49899">
    <property type="entry name" value="Concanavalin A-like lectins/glucanases"/>
    <property type="match status" value="1"/>
</dbReference>
<dbReference type="GeneID" id="54565288"/>
<reference evidence="9" key="1">
    <citation type="journal article" date="2020" name="Stud. Mycol.">
        <title>101 Dothideomycetes genomes: a test case for predicting lifestyles and emergence of pathogens.</title>
        <authorList>
            <person name="Haridas S."/>
            <person name="Albert R."/>
            <person name="Binder M."/>
            <person name="Bloem J."/>
            <person name="Labutti K."/>
            <person name="Salamov A."/>
            <person name="Andreopoulos B."/>
            <person name="Baker S."/>
            <person name="Barry K."/>
            <person name="Bills G."/>
            <person name="Bluhm B."/>
            <person name="Cannon C."/>
            <person name="Castanera R."/>
            <person name="Culley D."/>
            <person name="Daum C."/>
            <person name="Ezra D."/>
            <person name="Gonzalez J."/>
            <person name="Henrissat B."/>
            <person name="Kuo A."/>
            <person name="Liang C."/>
            <person name="Lipzen A."/>
            <person name="Lutzoni F."/>
            <person name="Magnuson J."/>
            <person name="Mondo S."/>
            <person name="Nolan M."/>
            <person name="Ohm R."/>
            <person name="Pangilinan J."/>
            <person name="Park H.-J."/>
            <person name="Ramirez L."/>
            <person name="Alfaro M."/>
            <person name="Sun H."/>
            <person name="Tritt A."/>
            <person name="Yoshinaga Y."/>
            <person name="Zwiers L.-H."/>
            <person name="Turgeon B."/>
            <person name="Goodwin S."/>
            <person name="Spatafora J."/>
            <person name="Crous P."/>
            <person name="Grigoriev I."/>
        </authorList>
    </citation>
    <scope>NUCLEOTIDE SEQUENCE</scope>
    <source>
        <strain evidence="9">ATCC 36951</strain>
    </source>
</reference>
<dbReference type="InterPro" id="IPR023296">
    <property type="entry name" value="Glyco_hydro_beta-prop_sf"/>
</dbReference>
<dbReference type="InterPro" id="IPR013189">
    <property type="entry name" value="Glyco_hydro_32_C"/>
</dbReference>
<feature type="domain" description="Glycosyl hydrolase family 32 C-terminal" evidence="8">
    <location>
        <begin position="473"/>
        <end position="629"/>
    </location>
</feature>
<dbReference type="GO" id="GO:0005737">
    <property type="term" value="C:cytoplasm"/>
    <property type="evidence" value="ECO:0007669"/>
    <property type="project" value="TreeGrafter"/>
</dbReference>
<dbReference type="InterPro" id="IPR001362">
    <property type="entry name" value="Glyco_hydro_32"/>
</dbReference>
<dbReference type="PANTHER" id="PTHR42800">
    <property type="entry name" value="EXOINULINASE INUD (AFU_ORTHOLOGUE AFUA_5G00480)"/>
    <property type="match status" value="1"/>
</dbReference>
<keyword evidence="3 4" id="KW-0326">Glycosidase</keyword>
<dbReference type="EMBL" id="ML993587">
    <property type="protein sequence ID" value="KAF2169699.1"/>
    <property type="molecule type" value="Genomic_DNA"/>
</dbReference>
<evidence type="ECO:0000256" key="2">
    <source>
        <dbReference type="ARBA" id="ARBA00022801"/>
    </source>
</evidence>
<evidence type="ECO:0000256" key="4">
    <source>
        <dbReference type="RuleBase" id="RU362110"/>
    </source>
</evidence>
<keyword evidence="6" id="KW-0732">Signal</keyword>
<dbReference type="Proteomes" id="UP000799537">
    <property type="component" value="Unassembled WGS sequence"/>
</dbReference>
<dbReference type="OrthoDB" id="202537at2759"/>
<dbReference type="GO" id="GO:0004575">
    <property type="term" value="F:sucrose alpha-glucosidase activity"/>
    <property type="evidence" value="ECO:0007669"/>
    <property type="project" value="TreeGrafter"/>
</dbReference>
<sequence>MRAFSTPSALLASASIASAQWGSWGGHSGNNGQWGHPWANGGRPGKPWQHQPGGEQCTELTADQITSSGNNTLFTRWRPQSHFLAPAGWMNDPCGAVYDPVRDEYHLSYQWHPEHYNWGNISWGSATSKDLITWTDHGSWQGADAEILGPTGNGTHNGLGIFSGTAQPVNLQGEVNGDLLIFYTSVSYLPTNWQSHYEPYTETQSLAISKDGGETWQEYDGNPVIKATTETAPMHWNLTGFRDPFFEPIPELDVILGVSEPHYYSVFGSGIKGVGPRMPLWSAPSSDLTNWTFLGSLWEPAKNTSLGPVLSTGSYGFNFEVSGFFPLPDSKDNKHWFVNMGTEGGNVSFHQSAQWSLWNGGSITRRENGSAEFTPTYGGAGDWGVGYALTSFNDTKNNRRVQYAWLKEDYVGDGGLFGVRQQGFQGALSLPRELFVHEVENVDVTDELTESKSAAIEDGVARSLGVRPLSDVVEGLREGSHHKSYSQCTESSSKLLEQQGSSHMELKATITSATGAAGLRFAASPDGEEYTTVIYEPSNHTILVERLHSSKIAEFNNATITGYFYPYTVNGKTESITIDIFLDGSIAEIYVNERFALTARIYPSKSCSTGFGLYVADGSEATFENVEAWVGTKNVWPERPLNSSSQLVWDTAEETNNYTWWSGN</sequence>
<dbReference type="CDD" id="cd18621">
    <property type="entry name" value="GH32_XdINV-like"/>
    <property type="match status" value="1"/>
</dbReference>
<feature type="domain" description="Glycosyl hydrolase family 32 N-terminal" evidence="7">
    <location>
        <begin position="82"/>
        <end position="438"/>
    </location>
</feature>
<evidence type="ECO:0000256" key="1">
    <source>
        <dbReference type="ARBA" id="ARBA00009902"/>
    </source>
</evidence>
<organism evidence="9 10">
    <name type="scientific">Zasmidium cellare ATCC 36951</name>
    <dbReference type="NCBI Taxonomy" id="1080233"/>
    <lineage>
        <taxon>Eukaryota</taxon>
        <taxon>Fungi</taxon>
        <taxon>Dikarya</taxon>
        <taxon>Ascomycota</taxon>
        <taxon>Pezizomycotina</taxon>
        <taxon>Dothideomycetes</taxon>
        <taxon>Dothideomycetidae</taxon>
        <taxon>Mycosphaerellales</taxon>
        <taxon>Mycosphaerellaceae</taxon>
        <taxon>Zasmidium</taxon>
    </lineage>
</organism>
<evidence type="ECO:0000256" key="5">
    <source>
        <dbReference type="SAM" id="MobiDB-lite"/>
    </source>
</evidence>
<dbReference type="SUPFAM" id="SSF75005">
    <property type="entry name" value="Arabinanase/levansucrase/invertase"/>
    <property type="match status" value="1"/>
</dbReference>
<evidence type="ECO:0000313" key="10">
    <source>
        <dbReference type="Proteomes" id="UP000799537"/>
    </source>
</evidence>
<dbReference type="InterPro" id="IPR013320">
    <property type="entry name" value="ConA-like_dom_sf"/>
</dbReference>
<accession>A0A6A6CV65</accession>
<dbReference type="RefSeq" id="XP_033670588.1">
    <property type="nucleotide sequence ID" value="XM_033812016.1"/>
</dbReference>
<keyword evidence="10" id="KW-1185">Reference proteome</keyword>